<evidence type="ECO:0000256" key="12">
    <source>
        <dbReference type="PROSITE-ProRule" id="PRU01193"/>
    </source>
</evidence>
<organism evidence="16 17">
    <name type="scientific">Methylophaga frappieri (strain ATCC BAA-2434 / DSM 25690 / JAM7)</name>
    <dbReference type="NCBI Taxonomy" id="754477"/>
    <lineage>
        <taxon>Bacteria</taxon>
        <taxon>Pseudomonadati</taxon>
        <taxon>Pseudomonadota</taxon>
        <taxon>Gammaproteobacteria</taxon>
        <taxon>Thiotrichales</taxon>
        <taxon>Piscirickettsiaceae</taxon>
        <taxon>Methylophaga</taxon>
    </lineage>
</organism>
<dbReference type="Pfam" id="PF01595">
    <property type="entry name" value="CNNM"/>
    <property type="match status" value="1"/>
</dbReference>
<feature type="transmembrane region" description="Helical" evidence="13">
    <location>
        <begin position="131"/>
        <end position="155"/>
    </location>
</feature>
<dbReference type="InterPro" id="IPR016169">
    <property type="entry name" value="FAD-bd_PCMH_sub2"/>
</dbReference>
<dbReference type="InterPro" id="IPR000644">
    <property type="entry name" value="CBS_dom"/>
</dbReference>
<evidence type="ECO:0000256" key="10">
    <source>
        <dbReference type="ARBA" id="ARBA00040729"/>
    </source>
</evidence>
<dbReference type="OrthoDB" id="9797674at2"/>
<evidence type="ECO:0000256" key="11">
    <source>
        <dbReference type="PROSITE-ProRule" id="PRU00703"/>
    </source>
</evidence>
<dbReference type="PANTHER" id="PTHR22777:SF32">
    <property type="entry name" value="UPF0053 INNER MEMBRANE PROTEIN YFJD"/>
    <property type="match status" value="1"/>
</dbReference>
<dbReference type="eggNOG" id="COG4536">
    <property type="taxonomic scope" value="Bacteria"/>
</dbReference>
<keyword evidence="7 11" id="KW-0129">CBS domain</keyword>
<dbReference type="Proteomes" id="UP000009145">
    <property type="component" value="Chromosome"/>
</dbReference>
<dbReference type="SUPFAM" id="SSF54631">
    <property type="entry name" value="CBS-domain pair"/>
    <property type="match status" value="1"/>
</dbReference>
<name>I1YGB5_METFJ</name>
<feature type="transmembrane region" description="Helical" evidence="13">
    <location>
        <begin position="6"/>
        <end position="26"/>
    </location>
</feature>
<gene>
    <name evidence="16" type="ordered locus">Q7C_789</name>
</gene>
<dbReference type="EMBL" id="CP003380">
    <property type="protein sequence ID" value="AFJ01958.1"/>
    <property type="molecule type" value="Genomic_DNA"/>
</dbReference>
<dbReference type="GO" id="GO:0050660">
    <property type="term" value="F:flavin adenine dinucleotide binding"/>
    <property type="evidence" value="ECO:0007669"/>
    <property type="project" value="InterPro"/>
</dbReference>
<feature type="domain" description="CBS" evidence="14">
    <location>
        <begin position="209"/>
        <end position="270"/>
    </location>
</feature>
<comment type="subcellular location">
    <subcellularLocation>
        <location evidence="1">Cell membrane</location>
        <topology evidence="1">Multi-pass membrane protein</topology>
    </subcellularLocation>
</comment>
<dbReference type="Gene3D" id="3.30.465.10">
    <property type="match status" value="1"/>
</dbReference>
<evidence type="ECO:0000256" key="13">
    <source>
        <dbReference type="SAM" id="Phobius"/>
    </source>
</evidence>
<dbReference type="RefSeq" id="WP_014703379.1">
    <property type="nucleotide sequence ID" value="NC_017856.1"/>
</dbReference>
<dbReference type="InterPro" id="IPR046342">
    <property type="entry name" value="CBS_dom_sf"/>
</dbReference>
<evidence type="ECO:0000256" key="4">
    <source>
        <dbReference type="ARBA" id="ARBA00022692"/>
    </source>
</evidence>
<dbReference type="HOGENOM" id="CLU_015237_4_1_6"/>
<dbReference type="STRING" id="754477.Q7C_789"/>
<dbReference type="SMART" id="SM01091">
    <property type="entry name" value="CorC_HlyC"/>
    <property type="match status" value="1"/>
</dbReference>
<evidence type="ECO:0000256" key="6">
    <source>
        <dbReference type="ARBA" id="ARBA00022989"/>
    </source>
</evidence>
<feature type="domain" description="CBS" evidence="14">
    <location>
        <begin position="275"/>
        <end position="332"/>
    </location>
</feature>
<feature type="domain" description="CNNM transmembrane" evidence="15">
    <location>
        <begin position="3"/>
        <end position="190"/>
    </location>
</feature>
<dbReference type="InterPro" id="IPR044751">
    <property type="entry name" value="Ion_transp-like_CBS"/>
</dbReference>
<dbReference type="InterPro" id="IPR005170">
    <property type="entry name" value="Transptr-assoc_dom"/>
</dbReference>
<evidence type="ECO:0000313" key="17">
    <source>
        <dbReference type="Proteomes" id="UP000009145"/>
    </source>
</evidence>
<evidence type="ECO:0000313" key="16">
    <source>
        <dbReference type="EMBL" id="AFJ01958.1"/>
    </source>
</evidence>
<keyword evidence="4 12" id="KW-0812">Transmembrane</keyword>
<protein>
    <recommendedName>
        <fullName evidence="10">Magnesium and cobalt efflux protein CorC</fullName>
    </recommendedName>
</protein>
<dbReference type="AlphaFoldDB" id="I1YGB5"/>
<dbReference type="InterPro" id="IPR002550">
    <property type="entry name" value="CNNM"/>
</dbReference>
<evidence type="ECO:0000259" key="14">
    <source>
        <dbReference type="PROSITE" id="PS51371"/>
    </source>
</evidence>
<dbReference type="Pfam" id="PF00571">
    <property type="entry name" value="CBS"/>
    <property type="match status" value="2"/>
</dbReference>
<dbReference type="FunFam" id="3.10.580.10:FF:000002">
    <property type="entry name" value="Magnesium/cobalt efflux protein CorC"/>
    <property type="match status" value="1"/>
</dbReference>
<evidence type="ECO:0000256" key="3">
    <source>
        <dbReference type="ARBA" id="ARBA00022475"/>
    </source>
</evidence>
<dbReference type="PATRIC" id="fig|754477.3.peg.778"/>
<evidence type="ECO:0000256" key="2">
    <source>
        <dbReference type="ARBA" id="ARBA00006337"/>
    </source>
</evidence>
<evidence type="ECO:0000256" key="8">
    <source>
        <dbReference type="ARBA" id="ARBA00023136"/>
    </source>
</evidence>
<dbReference type="PANTHER" id="PTHR22777">
    <property type="entry name" value="HEMOLYSIN-RELATED"/>
    <property type="match status" value="1"/>
</dbReference>
<feature type="transmembrane region" description="Helical" evidence="13">
    <location>
        <begin position="93"/>
        <end position="110"/>
    </location>
</feature>
<feature type="transmembrane region" description="Helical" evidence="13">
    <location>
        <begin position="63"/>
        <end position="87"/>
    </location>
</feature>
<dbReference type="PROSITE" id="PS51371">
    <property type="entry name" value="CBS"/>
    <property type="match status" value="2"/>
</dbReference>
<accession>I1YGB5</accession>
<evidence type="ECO:0000259" key="15">
    <source>
        <dbReference type="PROSITE" id="PS51846"/>
    </source>
</evidence>
<dbReference type="SUPFAM" id="SSF56176">
    <property type="entry name" value="FAD-binding/transporter-associated domain-like"/>
    <property type="match status" value="1"/>
</dbReference>
<evidence type="ECO:0000256" key="5">
    <source>
        <dbReference type="ARBA" id="ARBA00022737"/>
    </source>
</evidence>
<dbReference type="InterPro" id="IPR036318">
    <property type="entry name" value="FAD-bd_PCMH-like_sf"/>
</dbReference>
<dbReference type="Gene3D" id="3.10.580.10">
    <property type="entry name" value="CBS-domain"/>
    <property type="match status" value="1"/>
</dbReference>
<keyword evidence="6 12" id="KW-1133">Transmembrane helix</keyword>
<keyword evidence="17" id="KW-1185">Reference proteome</keyword>
<dbReference type="GO" id="GO:0005886">
    <property type="term" value="C:plasma membrane"/>
    <property type="evidence" value="ECO:0007669"/>
    <property type="project" value="UniProtKB-SubCell"/>
</dbReference>
<evidence type="ECO:0000256" key="7">
    <source>
        <dbReference type="ARBA" id="ARBA00023122"/>
    </source>
</evidence>
<dbReference type="Pfam" id="PF03471">
    <property type="entry name" value="CorC_HlyC"/>
    <property type="match status" value="1"/>
</dbReference>
<comment type="similarity">
    <text evidence="2">Belongs to the UPF0053 family.</text>
</comment>
<keyword evidence="5" id="KW-0677">Repeat</keyword>
<reference evidence="16 17" key="1">
    <citation type="journal article" date="2012" name="J. Bacteriol.">
        <title>Complete genome sequences of Methylophaga sp. strain JAM1 and Methylophaga sp. strain JAM7.</title>
        <authorList>
            <person name="Villeneuve C."/>
            <person name="Martineau C."/>
            <person name="Mauffrey F."/>
            <person name="Villemur R."/>
        </authorList>
    </citation>
    <scope>NUCLEOTIDE SEQUENCE [LARGE SCALE GENOMIC DNA]</scope>
    <source>
        <strain evidence="16 17">JAM7</strain>
    </source>
</reference>
<dbReference type="NCBIfam" id="NF008604">
    <property type="entry name" value="PRK11573.1"/>
    <property type="match status" value="1"/>
</dbReference>
<keyword evidence="3" id="KW-1003">Cell membrane</keyword>
<proteinExistence type="inferred from homology"/>
<comment type="function">
    <text evidence="9">Plays a role in the transport of magnesium and cobalt ions.</text>
</comment>
<dbReference type="PROSITE" id="PS51846">
    <property type="entry name" value="CNNM"/>
    <property type="match status" value="1"/>
</dbReference>
<dbReference type="CDD" id="cd04590">
    <property type="entry name" value="CBS_pair_CorC_HlyC_assoc"/>
    <property type="match status" value="1"/>
</dbReference>
<keyword evidence="8 12" id="KW-0472">Membrane</keyword>
<dbReference type="KEGG" id="mec:Q7C_789"/>
<evidence type="ECO:0000256" key="1">
    <source>
        <dbReference type="ARBA" id="ARBA00004651"/>
    </source>
</evidence>
<evidence type="ECO:0000256" key="9">
    <source>
        <dbReference type="ARBA" id="ARBA00037273"/>
    </source>
</evidence>
<sequence precursor="true">MLDATPLWLLFVILSGLLVMSAFFSSSETALMSLNRYRMQHLAQQGHRGAVIAESLLARPDRLIGLILLGNNFVNISASSIATIIGLKLLGENGILMATLVLTLIVLLFAEVMPKTLAALHPERVAYPASFLLKPLLWLLYPLVWIISIITRWMLSLFGISPEDAKSTAINVEELKVALMEAGSMIPHSHKDMLMSILELEQVTVNDVMVPRNEIEGIDINMPFDEIIKQLSHCGFTRLPVYEDSMDNIVGILHVRKALNLLTQDGLNPQAFRNIVKPVYFVPEDTSLNTQLIQFQRNRRRTGLVVDEYGDLLGLITLEDIFREIVGEFTANTIDDDKDIHPQPDGSYLINGTTTIREINRHTGWQLPIDGPRTINGLALEMLESIPDPGVSLRLENYVLEIIQTADNLIKTVRVRQIEIESAASEPQVSA</sequence>